<feature type="compositionally biased region" description="Basic and acidic residues" evidence="1">
    <location>
        <begin position="216"/>
        <end position="264"/>
    </location>
</feature>
<reference evidence="4" key="2">
    <citation type="submission" date="2025-08" db="UniProtKB">
        <authorList>
            <consortium name="RefSeq"/>
        </authorList>
    </citation>
    <scope>IDENTIFICATION</scope>
    <source>
        <tissue evidence="4">Leaves</tissue>
    </source>
</reference>
<proteinExistence type="predicted"/>
<feature type="region of interest" description="Disordered" evidence="1">
    <location>
        <begin position="1"/>
        <end position="34"/>
    </location>
</feature>
<name>A0A6P6TB60_COFAR</name>
<evidence type="ECO:0000313" key="3">
    <source>
        <dbReference type="Proteomes" id="UP001652660"/>
    </source>
</evidence>
<dbReference type="OrthoDB" id="1740536at2759"/>
<dbReference type="Pfam" id="PF03732">
    <property type="entry name" value="Retrotrans_gag"/>
    <property type="match status" value="1"/>
</dbReference>
<dbReference type="GeneID" id="113699515"/>
<accession>A0A6P6TB60</accession>
<dbReference type="InterPro" id="IPR005162">
    <property type="entry name" value="Retrotrans_gag_dom"/>
</dbReference>
<feature type="compositionally biased region" description="Basic and acidic residues" evidence="1">
    <location>
        <begin position="20"/>
        <end position="31"/>
    </location>
</feature>
<evidence type="ECO:0000313" key="4">
    <source>
        <dbReference type="RefSeq" id="XP_027075683.2"/>
    </source>
</evidence>
<dbReference type="PANTHER" id="PTHR33223">
    <property type="entry name" value="CCHC-TYPE DOMAIN-CONTAINING PROTEIN"/>
    <property type="match status" value="1"/>
</dbReference>
<feature type="domain" description="Retrotransposon gag" evidence="2">
    <location>
        <begin position="104"/>
        <end position="194"/>
    </location>
</feature>
<dbReference type="AlphaFoldDB" id="A0A6P6TB60"/>
<feature type="compositionally biased region" description="Basic residues" evidence="1">
    <location>
        <begin position="1"/>
        <end position="19"/>
    </location>
</feature>
<feature type="region of interest" description="Disordered" evidence="1">
    <location>
        <begin position="216"/>
        <end position="266"/>
    </location>
</feature>
<dbReference type="Proteomes" id="UP001652660">
    <property type="component" value="Chromosome 7c"/>
</dbReference>
<reference evidence="3" key="1">
    <citation type="journal article" date="2025" name="Foods">
        <title>Unveiling the Microbial Signatures of Arabica Coffee Cherries: Insights into Ripeness Specific Diversity, Functional Traits, and Implications for Quality and Safety.</title>
        <authorList>
            <consortium name="RefSeq"/>
            <person name="Tenea G.N."/>
            <person name="Cifuentes V."/>
            <person name="Reyes P."/>
            <person name="Cevallos-Vallejos M."/>
        </authorList>
    </citation>
    <scope>NUCLEOTIDE SEQUENCE [LARGE SCALE GENOMIC DNA]</scope>
</reference>
<gene>
    <name evidence="4" type="primary">LOC113699515</name>
</gene>
<sequence length="344" mass="40490">MESSHKHYRTKHPKPFRRYSRGELSPRREQHQVQNKLDLLLDPEADRYIASSFVPDIEDYPLPAKFKIPSTKSYDATTDPEDYLFAFMRQMRLQMAADAVRCKTFPMFLEGKARQWFQGLPPRSIRSFTQLARLFSAQFVSSRAFSKSTAHLMTIQQKPEESLREFMVRFNNESLQIRDQDDKVVMAAFINGLRKQKLYTKLVERPPKSVREMLDRAHEKANTEEANRLKSAQEKLRDDKRRRNTDQMDARHSQERKNAYDRLPRSRPMGGDKFWTALTAPRTRVLAVMKQEELSRPPRPLIGDKSRRDQGLYCAYHRDVGHDTEDCRHLKKDIKKLIRLGHLG</sequence>
<keyword evidence="3" id="KW-1185">Reference proteome</keyword>
<evidence type="ECO:0000256" key="1">
    <source>
        <dbReference type="SAM" id="MobiDB-lite"/>
    </source>
</evidence>
<organism evidence="3 4">
    <name type="scientific">Coffea arabica</name>
    <name type="common">Arabian coffee</name>
    <dbReference type="NCBI Taxonomy" id="13443"/>
    <lineage>
        <taxon>Eukaryota</taxon>
        <taxon>Viridiplantae</taxon>
        <taxon>Streptophyta</taxon>
        <taxon>Embryophyta</taxon>
        <taxon>Tracheophyta</taxon>
        <taxon>Spermatophyta</taxon>
        <taxon>Magnoliopsida</taxon>
        <taxon>eudicotyledons</taxon>
        <taxon>Gunneridae</taxon>
        <taxon>Pentapetalae</taxon>
        <taxon>asterids</taxon>
        <taxon>lamiids</taxon>
        <taxon>Gentianales</taxon>
        <taxon>Rubiaceae</taxon>
        <taxon>Ixoroideae</taxon>
        <taxon>Gardenieae complex</taxon>
        <taxon>Bertiereae - Coffeeae clade</taxon>
        <taxon>Coffeeae</taxon>
        <taxon>Coffea</taxon>
    </lineage>
</organism>
<dbReference type="RefSeq" id="XP_027075683.2">
    <property type="nucleotide sequence ID" value="XM_027219882.2"/>
</dbReference>
<protein>
    <recommendedName>
        <fullName evidence="2">Retrotransposon gag domain-containing protein</fullName>
    </recommendedName>
</protein>
<dbReference type="PANTHER" id="PTHR33223:SF10">
    <property type="entry name" value="AMINOTRANSFERASE-LIKE PLANT MOBILE DOMAIN-CONTAINING PROTEIN"/>
    <property type="match status" value="1"/>
</dbReference>
<evidence type="ECO:0000259" key="2">
    <source>
        <dbReference type="Pfam" id="PF03732"/>
    </source>
</evidence>